<accession>A0A8B8F925</accession>
<gene>
    <name evidence="10" type="primary">LOC112681220</name>
</gene>
<evidence type="ECO:0000256" key="4">
    <source>
        <dbReference type="ARBA" id="ARBA00022989"/>
    </source>
</evidence>
<proteinExistence type="inferred from homology"/>
<dbReference type="GO" id="GO:0005739">
    <property type="term" value="C:mitochondrion"/>
    <property type="evidence" value="ECO:0007669"/>
    <property type="project" value="TreeGrafter"/>
</dbReference>
<organism evidence="9 10">
    <name type="scientific">Sipha flava</name>
    <name type="common">yellow sugarcane aphid</name>
    <dbReference type="NCBI Taxonomy" id="143950"/>
    <lineage>
        <taxon>Eukaryota</taxon>
        <taxon>Metazoa</taxon>
        <taxon>Ecdysozoa</taxon>
        <taxon>Arthropoda</taxon>
        <taxon>Hexapoda</taxon>
        <taxon>Insecta</taxon>
        <taxon>Pterygota</taxon>
        <taxon>Neoptera</taxon>
        <taxon>Paraneoptera</taxon>
        <taxon>Hemiptera</taxon>
        <taxon>Sternorrhyncha</taxon>
        <taxon>Aphidomorpha</taxon>
        <taxon>Aphidoidea</taxon>
        <taxon>Aphididae</taxon>
        <taxon>Sipha</taxon>
    </lineage>
</organism>
<dbReference type="PANTHER" id="PTHR13002:SF1">
    <property type="entry name" value="COMPLEX I ASSEMBLY FACTOR TIMMDC1, MITOCHONDRIAL"/>
    <property type="match status" value="1"/>
</dbReference>
<evidence type="ECO:0000256" key="3">
    <source>
        <dbReference type="ARBA" id="ARBA00022692"/>
    </source>
</evidence>
<protein>
    <recommendedName>
        <fullName evidence="6">Complex I assembly factor TIMMDC1, mitochondrial</fullName>
    </recommendedName>
    <alternativeName>
        <fullName evidence="7">Translocase of inner mitochondrial membrane domain-containing protein 1</fullName>
    </alternativeName>
</protein>
<dbReference type="RefSeq" id="XP_025407273.1">
    <property type="nucleotide sequence ID" value="XM_025551488.1"/>
</dbReference>
<keyword evidence="3 8" id="KW-0812">Transmembrane</keyword>
<dbReference type="GO" id="GO:0032981">
    <property type="term" value="P:mitochondrial respiratory chain complex I assembly"/>
    <property type="evidence" value="ECO:0007669"/>
    <property type="project" value="InterPro"/>
</dbReference>
<keyword evidence="9" id="KW-1185">Reference proteome</keyword>
<reference evidence="10" key="1">
    <citation type="submission" date="2025-08" db="UniProtKB">
        <authorList>
            <consortium name="RefSeq"/>
        </authorList>
    </citation>
    <scope>IDENTIFICATION</scope>
    <source>
        <tissue evidence="10">Whole body</tissue>
    </source>
</reference>
<evidence type="ECO:0000256" key="1">
    <source>
        <dbReference type="ARBA" id="ARBA00004141"/>
    </source>
</evidence>
<evidence type="ECO:0000256" key="5">
    <source>
        <dbReference type="ARBA" id="ARBA00023136"/>
    </source>
</evidence>
<feature type="transmembrane region" description="Helical" evidence="8">
    <location>
        <begin position="174"/>
        <end position="196"/>
    </location>
</feature>
<feature type="transmembrane region" description="Helical" evidence="8">
    <location>
        <begin position="124"/>
        <end position="145"/>
    </location>
</feature>
<dbReference type="PANTHER" id="PTHR13002">
    <property type="entry name" value="C3ORF1 PROTEIN-RELATED"/>
    <property type="match status" value="1"/>
</dbReference>
<evidence type="ECO:0000313" key="10">
    <source>
        <dbReference type="RefSeq" id="XP_025407273.1"/>
    </source>
</evidence>
<evidence type="ECO:0000256" key="8">
    <source>
        <dbReference type="SAM" id="Phobius"/>
    </source>
</evidence>
<name>A0A8B8F925_9HEMI</name>
<keyword evidence="5 8" id="KW-0472">Membrane</keyword>
<comment type="subcellular location">
    <subcellularLocation>
        <location evidence="1">Membrane</location>
        <topology evidence="1">Multi-pass membrane protein</topology>
    </subcellularLocation>
</comment>
<dbReference type="GO" id="GO:0016020">
    <property type="term" value="C:membrane"/>
    <property type="evidence" value="ECO:0007669"/>
    <property type="project" value="UniProtKB-SubCell"/>
</dbReference>
<evidence type="ECO:0000313" key="9">
    <source>
        <dbReference type="Proteomes" id="UP000694846"/>
    </source>
</evidence>
<dbReference type="GeneID" id="112681220"/>
<evidence type="ECO:0000256" key="7">
    <source>
        <dbReference type="ARBA" id="ARBA00041344"/>
    </source>
</evidence>
<dbReference type="OrthoDB" id="5826189at2759"/>
<evidence type="ECO:0000256" key="6">
    <source>
        <dbReference type="ARBA" id="ARBA00040778"/>
    </source>
</evidence>
<dbReference type="InterPro" id="IPR055299">
    <property type="entry name" value="TIMMDC1"/>
</dbReference>
<dbReference type="CTD" id="41720"/>
<dbReference type="AlphaFoldDB" id="A0A8B8F925"/>
<evidence type="ECO:0000256" key="2">
    <source>
        <dbReference type="ARBA" id="ARBA00008444"/>
    </source>
</evidence>
<dbReference type="Proteomes" id="UP000694846">
    <property type="component" value="Unplaced"/>
</dbReference>
<sequence length="260" mass="29169">MFFRRLKLSHTRCFLPAFIFNKNEFDEDGTEVLDRKKVGGWQGVVNTFSPDEDGNPTADVRAIIATISYSALLGGAYGSLSYSKRAYLDFFQKNQSTLFKNQFEAKAKLQSQVTLALCKGGFKWATRIVFFCGPFTTIVTALNAYLNEVSVISYATAGFFVGGFARMSFGLKGFVVGSTLGSILGIFVGFCTLLILKFSPVTMDEIKQWQSDSLTDREKYFIKEQKKSTVFQYDEPAELIEHEKRLQQSKTVLNSKVDNA</sequence>
<keyword evidence="4 8" id="KW-1133">Transmembrane helix</keyword>
<comment type="similarity">
    <text evidence="2">Belongs to the Tim17/Tim22/Tim23 family.</text>
</comment>
<feature type="transmembrane region" description="Helical" evidence="8">
    <location>
        <begin position="151"/>
        <end position="167"/>
    </location>
</feature>